<accession>A0A067QP28</accession>
<gene>
    <name evidence="1" type="ORF">L798_14962</name>
</gene>
<dbReference type="AlphaFoldDB" id="A0A067QP28"/>
<dbReference type="EMBL" id="KK869079">
    <property type="protein sequence ID" value="KDR11349.1"/>
    <property type="molecule type" value="Genomic_DNA"/>
</dbReference>
<sequence length="124" mass="14226">MSRHPVGLTGRQIENMSRLREVLGTRINLELDPTVKRELKNLSVHQTQDPRIQELTQRLSQDASSGASSHKVENGILYCKGKLQTYWRPYLPSHLETKVIKFVHCSLGHSWTDKCMAQIVTRSM</sequence>
<organism evidence="1 2">
    <name type="scientific">Zootermopsis nevadensis</name>
    <name type="common">Dampwood termite</name>
    <dbReference type="NCBI Taxonomy" id="136037"/>
    <lineage>
        <taxon>Eukaryota</taxon>
        <taxon>Metazoa</taxon>
        <taxon>Ecdysozoa</taxon>
        <taxon>Arthropoda</taxon>
        <taxon>Hexapoda</taxon>
        <taxon>Insecta</taxon>
        <taxon>Pterygota</taxon>
        <taxon>Neoptera</taxon>
        <taxon>Polyneoptera</taxon>
        <taxon>Dictyoptera</taxon>
        <taxon>Blattodea</taxon>
        <taxon>Blattoidea</taxon>
        <taxon>Termitoidae</taxon>
        <taxon>Termopsidae</taxon>
        <taxon>Zootermopsis</taxon>
    </lineage>
</organism>
<proteinExistence type="predicted"/>
<protein>
    <submittedName>
        <fullName evidence="1">Uncharacterized protein</fullName>
    </submittedName>
</protein>
<evidence type="ECO:0000313" key="1">
    <source>
        <dbReference type="EMBL" id="KDR11349.1"/>
    </source>
</evidence>
<evidence type="ECO:0000313" key="2">
    <source>
        <dbReference type="Proteomes" id="UP000027135"/>
    </source>
</evidence>
<dbReference type="Proteomes" id="UP000027135">
    <property type="component" value="Unassembled WGS sequence"/>
</dbReference>
<dbReference type="STRING" id="136037.A0A067QP28"/>
<keyword evidence="2" id="KW-1185">Reference proteome</keyword>
<name>A0A067QP28_ZOONE</name>
<reference evidence="1 2" key="1">
    <citation type="journal article" date="2014" name="Nat. Commun.">
        <title>Molecular traces of alternative social organization in a termite genome.</title>
        <authorList>
            <person name="Terrapon N."/>
            <person name="Li C."/>
            <person name="Robertson H.M."/>
            <person name="Ji L."/>
            <person name="Meng X."/>
            <person name="Booth W."/>
            <person name="Chen Z."/>
            <person name="Childers C.P."/>
            <person name="Glastad K.M."/>
            <person name="Gokhale K."/>
            <person name="Gowin J."/>
            <person name="Gronenberg W."/>
            <person name="Hermansen R.A."/>
            <person name="Hu H."/>
            <person name="Hunt B.G."/>
            <person name="Huylmans A.K."/>
            <person name="Khalil S.M."/>
            <person name="Mitchell R.D."/>
            <person name="Munoz-Torres M.C."/>
            <person name="Mustard J.A."/>
            <person name="Pan H."/>
            <person name="Reese J.T."/>
            <person name="Scharf M.E."/>
            <person name="Sun F."/>
            <person name="Vogel H."/>
            <person name="Xiao J."/>
            <person name="Yang W."/>
            <person name="Yang Z."/>
            <person name="Yang Z."/>
            <person name="Zhou J."/>
            <person name="Zhu J."/>
            <person name="Brent C.S."/>
            <person name="Elsik C.G."/>
            <person name="Goodisman M.A."/>
            <person name="Liberles D.A."/>
            <person name="Roe R.M."/>
            <person name="Vargo E.L."/>
            <person name="Vilcinskas A."/>
            <person name="Wang J."/>
            <person name="Bornberg-Bauer E."/>
            <person name="Korb J."/>
            <person name="Zhang G."/>
            <person name="Liebig J."/>
        </authorList>
    </citation>
    <scope>NUCLEOTIDE SEQUENCE [LARGE SCALE GENOMIC DNA]</scope>
    <source>
        <tissue evidence="1">Whole organism</tissue>
    </source>
</reference>
<dbReference type="InParanoid" id="A0A067QP28"/>